<gene>
    <name evidence="9" type="ORF">MNOR_LOCUS6736</name>
</gene>
<evidence type="ECO:0000256" key="7">
    <source>
        <dbReference type="RuleBase" id="RU910716"/>
    </source>
</evidence>
<evidence type="ECO:0000256" key="1">
    <source>
        <dbReference type="ARBA" id="ARBA00004651"/>
    </source>
</evidence>
<dbReference type="PANTHER" id="PTHR16024:SF4">
    <property type="entry name" value="XK-RELATED PROTEIN"/>
    <property type="match status" value="1"/>
</dbReference>
<reference evidence="9 10" key="1">
    <citation type="submission" date="2024-05" db="EMBL/GenBank/DDBJ databases">
        <authorList>
            <person name="Wallberg A."/>
        </authorList>
    </citation>
    <scope>NUCLEOTIDE SEQUENCE [LARGE SCALE GENOMIC DNA]</scope>
</reference>
<comment type="caution">
    <text evidence="9">The sequence shown here is derived from an EMBL/GenBank/DDBJ whole genome shotgun (WGS) entry which is preliminary data.</text>
</comment>
<feature type="transmembrane region" description="Helical" evidence="7">
    <location>
        <begin position="152"/>
        <end position="171"/>
    </location>
</feature>
<protein>
    <recommendedName>
        <fullName evidence="7">XK-related protein</fullName>
    </recommendedName>
</protein>
<evidence type="ECO:0000256" key="8">
    <source>
        <dbReference type="SAM" id="MobiDB-lite"/>
    </source>
</evidence>
<feature type="transmembrane region" description="Helical" evidence="7">
    <location>
        <begin position="119"/>
        <end position="140"/>
    </location>
</feature>
<keyword evidence="10" id="KW-1185">Reference proteome</keyword>
<feature type="region of interest" description="Disordered" evidence="8">
    <location>
        <begin position="599"/>
        <end position="633"/>
    </location>
</feature>
<evidence type="ECO:0000256" key="2">
    <source>
        <dbReference type="ARBA" id="ARBA00008789"/>
    </source>
</evidence>
<proteinExistence type="inferred from homology"/>
<keyword evidence="4 7" id="KW-0812">Transmembrane</keyword>
<organism evidence="9 10">
    <name type="scientific">Meganyctiphanes norvegica</name>
    <name type="common">Northern krill</name>
    <name type="synonym">Thysanopoda norvegica</name>
    <dbReference type="NCBI Taxonomy" id="48144"/>
    <lineage>
        <taxon>Eukaryota</taxon>
        <taxon>Metazoa</taxon>
        <taxon>Ecdysozoa</taxon>
        <taxon>Arthropoda</taxon>
        <taxon>Crustacea</taxon>
        <taxon>Multicrustacea</taxon>
        <taxon>Malacostraca</taxon>
        <taxon>Eumalacostraca</taxon>
        <taxon>Eucarida</taxon>
        <taxon>Euphausiacea</taxon>
        <taxon>Euphausiidae</taxon>
        <taxon>Meganyctiphanes</taxon>
    </lineage>
</organism>
<feature type="region of interest" description="Disordered" evidence="8">
    <location>
        <begin position="507"/>
        <end position="537"/>
    </location>
</feature>
<feature type="transmembrane region" description="Helical" evidence="7">
    <location>
        <begin position="183"/>
        <end position="202"/>
    </location>
</feature>
<evidence type="ECO:0000256" key="3">
    <source>
        <dbReference type="ARBA" id="ARBA00022475"/>
    </source>
</evidence>
<feature type="transmembrane region" description="Helical" evidence="7">
    <location>
        <begin position="12"/>
        <end position="34"/>
    </location>
</feature>
<accession>A0AAV2Q1Y0</accession>
<feature type="transmembrane region" description="Helical" evidence="7">
    <location>
        <begin position="214"/>
        <end position="236"/>
    </location>
</feature>
<feature type="transmembrane region" description="Helical" evidence="7">
    <location>
        <begin position="248"/>
        <end position="267"/>
    </location>
</feature>
<comment type="subcellular location">
    <subcellularLocation>
        <location evidence="1">Cell membrane</location>
        <topology evidence="1">Multi-pass membrane protein</topology>
    </subcellularLocation>
    <subcellularLocation>
        <location evidence="7">Membrane</location>
        <topology evidence="7">Multi-pass membrane protein</topology>
    </subcellularLocation>
</comment>
<feature type="transmembrane region" description="Helical" evidence="7">
    <location>
        <begin position="305"/>
        <end position="329"/>
    </location>
</feature>
<dbReference type="Proteomes" id="UP001497623">
    <property type="component" value="Unassembled WGS sequence"/>
</dbReference>
<feature type="transmembrane region" description="Helical" evidence="7">
    <location>
        <begin position="79"/>
        <end position="99"/>
    </location>
</feature>
<evidence type="ECO:0000256" key="5">
    <source>
        <dbReference type="ARBA" id="ARBA00022989"/>
    </source>
</evidence>
<evidence type="ECO:0000313" key="10">
    <source>
        <dbReference type="Proteomes" id="UP001497623"/>
    </source>
</evidence>
<keyword evidence="5 7" id="KW-1133">Transmembrane helix</keyword>
<feature type="compositionally biased region" description="Basic and acidic residues" evidence="8">
    <location>
        <begin position="623"/>
        <end position="633"/>
    </location>
</feature>
<dbReference type="PANTHER" id="PTHR16024">
    <property type="entry name" value="XK-RELATED PROTEIN"/>
    <property type="match status" value="1"/>
</dbReference>
<comment type="similarity">
    <text evidence="2 7">Belongs to the XK family.</text>
</comment>
<dbReference type="InterPro" id="IPR050895">
    <property type="entry name" value="XK-related_scramblase"/>
</dbReference>
<dbReference type="AlphaFoldDB" id="A0AAV2Q1Y0"/>
<dbReference type="InterPro" id="IPR018629">
    <property type="entry name" value="XK-rel"/>
</dbReference>
<keyword evidence="3" id="KW-1003">Cell membrane</keyword>
<evidence type="ECO:0000256" key="6">
    <source>
        <dbReference type="ARBA" id="ARBA00023136"/>
    </source>
</evidence>
<evidence type="ECO:0000313" key="9">
    <source>
        <dbReference type="EMBL" id="CAL4067788.1"/>
    </source>
</evidence>
<evidence type="ECO:0000256" key="4">
    <source>
        <dbReference type="ARBA" id="ARBA00022692"/>
    </source>
</evidence>
<dbReference type="EMBL" id="CAXKWB010002827">
    <property type="protein sequence ID" value="CAL4067788.1"/>
    <property type="molecule type" value="Genomic_DNA"/>
</dbReference>
<name>A0AAV2Q1Y0_MEGNR</name>
<feature type="region of interest" description="Disordered" evidence="8">
    <location>
        <begin position="679"/>
        <end position="699"/>
    </location>
</feature>
<dbReference type="GO" id="GO:0005886">
    <property type="term" value="C:plasma membrane"/>
    <property type="evidence" value="ECO:0007669"/>
    <property type="project" value="UniProtKB-SubCell"/>
</dbReference>
<keyword evidence="6 7" id="KW-0472">Membrane</keyword>
<feature type="transmembrane region" description="Helical" evidence="7">
    <location>
        <begin position="40"/>
        <end position="67"/>
    </location>
</feature>
<feature type="transmembrane region" description="Helical" evidence="7">
    <location>
        <begin position="279"/>
        <end position="299"/>
    </location>
</feature>
<sequence length="769" mass="89452">MAQEFLPLCDVLFNIISLASYFCDVVFDAVTIYTLYANQQLLWCTLSLTTVLVSLFTCQILSLRWYLSSIKKYQGKKDCDLSLMILLHIFQGGVLWRYFKLFIPVDLRYVKHEVRDLCMLRLIHAFCEAAPMLLIQLYLIWLKPSYADITDLNIVSTAMSLYSVCWALASFNKNVRRQNVHRLVLTWLGVIFQFLWRLGTITSRSIALTVYATLYGYWVFLVIGLHWISMFLWLISPKNVFHGERMPTSKKVIFSMLIAFVYIFCYINLQEINARHKMIAFYTTMLLENTLLISVWLGGMRSPPWFQNVATILVFCAFVFGVAFMLLYYQHFHVKRLKHNYTISSSVNYPACTACKLGQCTEKTHRMPFPYYLNELSASDNSTIASNNQERTKPNNLKTSENRIQSHHIQHPSDNLHVPGVFNCRFNPGMKRKKKKPTSFVPPPLPVMPSVAVPNNGRMQPFWKRPLPSLSSDHEGSIGSRVNIQQKLQEKKQQQIAELRAIEEEIKSGKLKRPHPSDISESGTLRQPIPRSKKQPWVKPDPLDYTYVIVDPTVPLPAPAHRKNRSQTPEILLAPHYLENTRIYYDYHDPKWKYGNNYHLPSDEMSGSSHSKRSTTKRRNRKSDRNSDRDKVIYKSYRIPSDLDSQISLPRSYTLPREFKYYRRPKSRKAIRTEHFMASTNSSDGDVDSCDEGEMEEPSMSRLNNGIPIHINHSHYQHYYHHNNPNYQHNHHSNQELCESPAHPQHPLRSRIHAALHRNLAANTHETKL</sequence>
<dbReference type="Pfam" id="PF09815">
    <property type="entry name" value="XK-related"/>
    <property type="match status" value="1"/>
</dbReference>
<feature type="compositionally biased region" description="Basic residues" evidence="8">
    <location>
        <begin position="610"/>
        <end position="622"/>
    </location>
</feature>
<feature type="compositionally biased region" description="Acidic residues" evidence="8">
    <location>
        <begin position="685"/>
        <end position="697"/>
    </location>
</feature>